<comment type="cofactor">
    <cofactor evidence="1 7">
        <name>pyridoxal 5'-phosphate</name>
        <dbReference type="ChEBI" id="CHEBI:597326"/>
    </cofactor>
</comment>
<proteinExistence type="inferred from homology"/>
<evidence type="ECO:0000259" key="8">
    <source>
        <dbReference type="Pfam" id="PF00155"/>
    </source>
</evidence>
<dbReference type="InterPro" id="IPR015421">
    <property type="entry name" value="PyrdxlP-dep_Trfase_major"/>
</dbReference>
<dbReference type="RefSeq" id="WP_418160185.1">
    <property type="nucleotide sequence ID" value="NZ_JBBLZC010000014.1"/>
</dbReference>
<dbReference type="Gene3D" id="3.40.640.10">
    <property type="entry name" value="Type I PLP-dependent aspartate aminotransferase-like (Major domain)"/>
    <property type="match status" value="1"/>
</dbReference>
<dbReference type="Gene3D" id="3.90.1150.10">
    <property type="entry name" value="Aspartate Aminotransferase, domain 1"/>
    <property type="match status" value="1"/>
</dbReference>
<comment type="similarity">
    <text evidence="2 7">Belongs to the class-I pyridoxal-phosphate-dependent aminotransferase family.</text>
</comment>
<evidence type="ECO:0000256" key="2">
    <source>
        <dbReference type="ARBA" id="ARBA00007441"/>
    </source>
</evidence>
<keyword evidence="10" id="KW-1185">Reference proteome</keyword>
<dbReference type="EC" id="2.6.1.-" evidence="7"/>
<feature type="domain" description="Aminotransferase class I/classII large" evidence="8">
    <location>
        <begin position="39"/>
        <end position="379"/>
    </location>
</feature>
<dbReference type="Proteomes" id="UP001375743">
    <property type="component" value="Unassembled WGS sequence"/>
</dbReference>
<dbReference type="CDD" id="cd00609">
    <property type="entry name" value="AAT_like"/>
    <property type="match status" value="1"/>
</dbReference>
<protein>
    <recommendedName>
        <fullName evidence="7">Aminotransferase</fullName>
        <ecNumber evidence="7">2.6.1.-</ecNumber>
    </recommendedName>
</protein>
<accession>A0ABU8XV83</accession>
<keyword evidence="4 7" id="KW-0808">Transferase</keyword>
<keyword evidence="5" id="KW-0663">Pyridoxal phosphate</keyword>
<dbReference type="InterPro" id="IPR004839">
    <property type="entry name" value="Aminotransferase_I/II_large"/>
</dbReference>
<dbReference type="SUPFAM" id="SSF53383">
    <property type="entry name" value="PLP-dependent transferases"/>
    <property type="match status" value="1"/>
</dbReference>
<name>A0ABU8XV83_9PROT</name>
<dbReference type="InterPro" id="IPR015422">
    <property type="entry name" value="PyrdxlP-dep_Trfase_small"/>
</dbReference>
<evidence type="ECO:0000313" key="9">
    <source>
        <dbReference type="EMBL" id="MEK0084333.1"/>
    </source>
</evidence>
<evidence type="ECO:0000256" key="3">
    <source>
        <dbReference type="ARBA" id="ARBA00022576"/>
    </source>
</evidence>
<comment type="caution">
    <text evidence="9">The sequence shown here is derived from an EMBL/GenBank/DDBJ whole genome shotgun (WGS) entry which is preliminary data.</text>
</comment>
<evidence type="ECO:0000313" key="10">
    <source>
        <dbReference type="Proteomes" id="UP001375743"/>
    </source>
</evidence>
<gene>
    <name evidence="9" type="ORF">U1T56_14340</name>
</gene>
<evidence type="ECO:0000256" key="4">
    <source>
        <dbReference type="ARBA" id="ARBA00022679"/>
    </source>
</evidence>
<organism evidence="9 10">
    <name type="scientific">Benzoatithermus flavus</name>
    <dbReference type="NCBI Taxonomy" id="3108223"/>
    <lineage>
        <taxon>Bacteria</taxon>
        <taxon>Pseudomonadati</taxon>
        <taxon>Pseudomonadota</taxon>
        <taxon>Alphaproteobacteria</taxon>
        <taxon>Geminicoccales</taxon>
        <taxon>Geminicoccaceae</taxon>
        <taxon>Benzoatithermus</taxon>
    </lineage>
</organism>
<dbReference type="InterPro" id="IPR050596">
    <property type="entry name" value="AspAT/PAT-like"/>
</dbReference>
<dbReference type="InterPro" id="IPR015424">
    <property type="entry name" value="PyrdxlP-dep_Trfase"/>
</dbReference>
<dbReference type="PANTHER" id="PTHR46383">
    <property type="entry name" value="ASPARTATE AMINOTRANSFERASE"/>
    <property type="match status" value="1"/>
</dbReference>
<sequence>MGPIRAEIAALELSGITRVAAGALGDPEVIPLWFGESDIVTPSFIRTAAQRALDEGRTFYNYPRGVLPLREALSRYHQRLYGLELHPDRITVPGSTMLSVVIALQCLASRGDEVILIGPYWPNVRQACIVQGAVHVDVRLLEGPQRWHLDLDAVRAAITPRTKAIYVNSPSNPTGWVMSGAEQLALLELCREHGLGLIADEVYHRNVLTGPDPAPSFLELAGEDEPVFVLNGFSKAWAMTGWRLGWMVHPKSLVTSMAVLAECNNTGAAIFAQYGGIAALEEGEGFVAEFTARCRRNADLVMERLGRHPRVRLLRPEGAFYAFPRIEGVTDSLALARRVLAEAKVGIAAGYTFGDGNESHVRLCFAISTERLDEALGRLIGVLDRLE</sequence>
<comment type="catalytic activity">
    <reaction evidence="6">
        <text>L-aspartate + 2-oxoglutarate = oxaloacetate + L-glutamate</text>
        <dbReference type="Rhea" id="RHEA:21824"/>
        <dbReference type="ChEBI" id="CHEBI:16452"/>
        <dbReference type="ChEBI" id="CHEBI:16810"/>
        <dbReference type="ChEBI" id="CHEBI:29985"/>
        <dbReference type="ChEBI" id="CHEBI:29991"/>
        <dbReference type="EC" id="2.6.1.1"/>
    </reaction>
</comment>
<evidence type="ECO:0000256" key="5">
    <source>
        <dbReference type="ARBA" id="ARBA00022898"/>
    </source>
</evidence>
<dbReference type="PROSITE" id="PS00105">
    <property type="entry name" value="AA_TRANSFER_CLASS_1"/>
    <property type="match status" value="1"/>
</dbReference>
<dbReference type="EMBL" id="JBBLZC010000014">
    <property type="protein sequence ID" value="MEK0084333.1"/>
    <property type="molecule type" value="Genomic_DNA"/>
</dbReference>
<evidence type="ECO:0000256" key="6">
    <source>
        <dbReference type="ARBA" id="ARBA00049185"/>
    </source>
</evidence>
<dbReference type="PANTHER" id="PTHR46383:SF2">
    <property type="entry name" value="AMINOTRANSFERASE"/>
    <property type="match status" value="1"/>
</dbReference>
<dbReference type="GO" id="GO:0008483">
    <property type="term" value="F:transaminase activity"/>
    <property type="evidence" value="ECO:0007669"/>
    <property type="project" value="UniProtKB-KW"/>
</dbReference>
<reference evidence="9 10" key="1">
    <citation type="submission" date="2024-01" db="EMBL/GenBank/DDBJ databases">
        <title>Multi-omics insights into the function and evolution of sodium benzoate biodegradation pathways in Benzoatithermus flavus gen. nov., sp. nov. from hot spring.</title>
        <authorList>
            <person name="Hu C.-J."/>
            <person name="Li W.-J."/>
        </authorList>
    </citation>
    <scope>NUCLEOTIDE SEQUENCE [LARGE SCALE GENOMIC DNA]</scope>
    <source>
        <strain evidence="9 10">SYSU G07066</strain>
    </source>
</reference>
<dbReference type="InterPro" id="IPR004838">
    <property type="entry name" value="NHTrfase_class1_PyrdxlP-BS"/>
</dbReference>
<keyword evidence="3 7" id="KW-0032">Aminotransferase</keyword>
<dbReference type="NCBIfam" id="NF004770">
    <property type="entry name" value="PRK06108.1"/>
    <property type="match status" value="1"/>
</dbReference>
<evidence type="ECO:0000256" key="1">
    <source>
        <dbReference type="ARBA" id="ARBA00001933"/>
    </source>
</evidence>
<dbReference type="Pfam" id="PF00155">
    <property type="entry name" value="Aminotran_1_2"/>
    <property type="match status" value="1"/>
</dbReference>
<evidence type="ECO:0000256" key="7">
    <source>
        <dbReference type="RuleBase" id="RU000481"/>
    </source>
</evidence>